<dbReference type="EMBL" id="LAZR01000033">
    <property type="protein sequence ID" value="KKO01801.1"/>
    <property type="molecule type" value="Genomic_DNA"/>
</dbReference>
<evidence type="ECO:0000313" key="2">
    <source>
        <dbReference type="EMBL" id="KKO01801.1"/>
    </source>
</evidence>
<feature type="domain" description="YgjP-like metallopeptidase" evidence="1">
    <location>
        <begin position="39"/>
        <end position="242"/>
    </location>
</feature>
<protein>
    <recommendedName>
        <fullName evidence="1">YgjP-like metallopeptidase domain-containing protein</fullName>
    </recommendedName>
</protein>
<reference evidence="2" key="1">
    <citation type="journal article" date="2015" name="Nature">
        <title>Complex archaea that bridge the gap between prokaryotes and eukaryotes.</title>
        <authorList>
            <person name="Spang A."/>
            <person name="Saw J.H."/>
            <person name="Jorgensen S.L."/>
            <person name="Zaremba-Niedzwiedzka K."/>
            <person name="Martijn J."/>
            <person name="Lind A.E."/>
            <person name="van Eijk R."/>
            <person name="Schleper C."/>
            <person name="Guy L."/>
            <person name="Ettema T.J."/>
        </authorList>
    </citation>
    <scope>NUCLEOTIDE SEQUENCE</scope>
</reference>
<dbReference type="InterPro" id="IPR053136">
    <property type="entry name" value="UTP_pyrophosphatase-like"/>
</dbReference>
<dbReference type="Gene3D" id="3.30.2010.10">
    <property type="entry name" value="Metalloproteases ('zincins'), catalytic domain"/>
    <property type="match status" value="1"/>
</dbReference>
<evidence type="ECO:0000259" key="1">
    <source>
        <dbReference type="Pfam" id="PF01863"/>
    </source>
</evidence>
<gene>
    <name evidence="2" type="ORF">LCGC14_0111220</name>
</gene>
<dbReference type="InterPro" id="IPR002725">
    <property type="entry name" value="YgjP-like_metallopeptidase"/>
</dbReference>
<name>A0A0F9V9J0_9ZZZZ</name>
<dbReference type="PANTHER" id="PTHR30399:SF1">
    <property type="entry name" value="UTP PYROPHOSPHATASE"/>
    <property type="match status" value="1"/>
</dbReference>
<dbReference type="CDD" id="cd07344">
    <property type="entry name" value="M48_yhfN_like"/>
    <property type="match status" value="1"/>
</dbReference>
<dbReference type="AlphaFoldDB" id="A0A0F9V9J0"/>
<accession>A0A0F9V9J0</accession>
<dbReference type="PANTHER" id="PTHR30399">
    <property type="entry name" value="UNCHARACTERIZED PROTEIN YGJP"/>
    <property type="match status" value="1"/>
</dbReference>
<organism evidence="2">
    <name type="scientific">marine sediment metagenome</name>
    <dbReference type="NCBI Taxonomy" id="412755"/>
    <lineage>
        <taxon>unclassified sequences</taxon>
        <taxon>metagenomes</taxon>
        <taxon>ecological metagenomes</taxon>
    </lineage>
</organism>
<dbReference type="Pfam" id="PF01863">
    <property type="entry name" value="YgjP-like"/>
    <property type="match status" value="1"/>
</dbReference>
<proteinExistence type="predicted"/>
<comment type="caution">
    <text evidence="2">The sequence shown here is derived from an EMBL/GenBank/DDBJ whole genome shotgun (WGS) entry which is preliminary data.</text>
</comment>
<sequence length="250" mass="29148">MSKLPMTPIRTGGKPARVRDHRLEIDGLTFDVHRSDRRKTIQITVERSGDLSIVAPSSVPANQLVSFVEEKLLWIHTKVEEKARLQQRAPMKEFVEGEGFLYLGRSHRLRLVDHQLVDLSLKNGRFCLRRSSIHRGRDIFVSWYTQRAQLWFEKQVAELSDRMAVTVQEVKVQDLGFRWGSFSSDGRVSFHWKAILLPPRIAQYVVVHELAHAHHSDHSANFWTKVEQHLPDWRWKMTWLAENGMQVEGL</sequence>